<feature type="non-terminal residue" evidence="3">
    <location>
        <position position="152"/>
    </location>
</feature>
<name>X0RHU6_9ZZZZ</name>
<dbReference type="EMBL" id="BARS01005090">
    <property type="protein sequence ID" value="GAF68429.1"/>
    <property type="molecule type" value="Genomic_DNA"/>
</dbReference>
<sequence>MEIIYIIIFGFLLFIFTYDSRKKEGFSLKDRYPQSSIVAFGLLIGLVIGYSINGKYGAELGAIIGGLTMGFLNYFYTSINSLPEVESFRDKSNKKKGNKKKLREDRKEKKRLDKLKRQDDFKKEFENKINASQKQIMNPRIDNEKIINDLAL</sequence>
<organism evidence="3">
    <name type="scientific">marine sediment metagenome</name>
    <dbReference type="NCBI Taxonomy" id="412755"/>
    <lineage>
        <taxon>unclassified sequences</taxon>
        <taxon>metagenomes</taxon>
        <taxon>ecological metagenomes</taxon>
    </lineage>
</organism>
<feature type="transmembrane region" description="Helical" evidence="2">
    <location>
        <begin position="6"/>
        <end position="21"/>
    </location>
</feature>
<protein>
    <submittedName>
        <fullName evidence="3">Uncharacterized protein</fullName>
    </submittedName>
</protein>
<evidence type="ECO:0000256" key="2">
    <source>
        <dbReference type="SAM" id="Phobius"/>
    </source>
</evidence>
<feature type="compositionally biased region" description="Basic residues" evidence="1">
    <location>
        <begin position="92"/>
        <end position="101"/>
    </location>
</feature>
<keyword evidence="2" id="KW-0812">Transmembrane</keyword>
<evidence type="ECO:0000256" key="1">
    <source>
        <dbReference type="SAM" id="MobiDB-lite"/>
    </source>
</evidence>
<accession>X0RHU6</accession>
<comment type="caution">
    <text evidence="3">The sequence shown here is derived from an EMBL/GenBank/DDBJ whole genome shotgun (WGS) entry which is preliminary data.</text>
</comment>
<proteinExistence type="predicted"/>
<feature type="transmembrane region" description="Helical" evidence="2">
    <location>
        <begin position="58"/>
        <end position="76"/>
    </location>
</feature>
<evidence type="ECO:0000313" key="3">
    <source>
        <dbReference type="EMBL" id="GAF68429.1"/>
    </source>
</evidence>
<reference evidence="3" key="1">
    <citation type="journal article" date="2014" name="Front. Microbiol.">
        <title>High frequency of phylogenetically diverse reductive dehalogenase-homologous genes in deep subseafloor sedimentary metagenomes.</title>
        <authorList>
            <person name="Kawai M."/>
            <person name="Futagami T."/>
            <person name="Toyoda A."/>
            <person name="Takaki Y."/>
            <person name="Nishi S."/>
            <person name="Hori S."/>
            <person name="Arai W."/>
            <person name="Tsubouchi T."/>
            <person name="Morono Y."/>
            <person name="Uchiyama I."/>
            <person name="Ito T."/>
            <person name="Fujiyama A."/>
            <person name="Inagaki F."/>
            <person name="Takami H."/>
        </authorList>
    </citation>
    <scope>NUCLEOTIDE SEQUENCE</scope>
    <source>
        <strain evidence="3">Expedition CK06-06</strain>
    </source>
</reference>
<gene>
    <name evidence="3" type="ORF">S01H1_09966</name>
</gene>
<dbReference type="AlphaFoldDB" id="X0RHU6"/>
<keyword evidence="2" id="KW-0472">Membrane</keyword>
<feature type="region of interest" description="Disordered" evidence="1">
    <location>
        <begin position="88"/>
        <end position="109"/>
    </location>
</feature>
<feature type="transmembrane region" description="Helical" evidence="2">
    <location>
        <begin position="33"/>
        <end position="52"/>
    </location>
</feature>
<keyword evidence="2" id="KW-1133">Transmembrane helix</keyword>